<organism evidence="1 2">
    <name type="scientific">Steinernema glaseri</name>
    <dbReference type="NCBI Taxonomy" id="37863"/>
    <lineage>
        <taxon>Eukaryota</taxon>
        <taxon>Metazoa</taxon>
        <taxon>Ecdysozoa</taxon>
        <taxon>Nematoda</taxon>
        <taxon>Chromadorea</taxon>
        <taxon>Rhabditida</taxon>
        <taxon>Tylenchina</taxon>
        <taxon>Panagrolaimomorpha</taxon>
        <taxon>Strongyloidoidea</taxon>
        <taxon>Steinernematidae</taxon>
        <taxon>Steinernema</taxon>
    </lineage>
</organism>
<keyword evidence="1" id="KW-1185">Reference proteome</keyword>
<dbReference type="WBParaSite" id="L893_g3645.t1">
    <property type="protein sequence ID" value="L893_g3645.t1"/>
    <property type="gene ID" value="L893_g3645"/>
</dbReference>
<reference evidence="2" key="1">
    <citation type="submission" date="2016-11" db="UniProtKB">
        <authorList>
            <consortium name="WormBaseParasite"/>
        </authorList>
    </citation>
    <scope>IDENTIFICATION</scope>
</reference>
<dbReference type="AlphaFoldDB" id="A0A1I8A9L2"/>
<proteinExistence type="predicted"/>
<protein>
    <submittedName>
        <fullName evidence="2">Neur_chan_LBD domain-containing protein</fullName>
    </submittedName>
</protein>
<sequence>MVIRNYMKSVSVVFFVVLFFFVVVSLSSGYVLKRNYEYPRSVRTIYGMVPDFSAMMRVYGKRSDTDLLSA</sequence>
<evidence type="ECO:0000313" key="2">
    <source>
        <dbReference type="WBParaSite" id="L893_g3645.t1"/>
    </source>
</evidence>
<evidence type="ECO:0000313" key="1">
    <source>
        <dbReference type="Proteomes" id="UP000095287"/>
    </source>
</evidence>
<name>A0A1I8A9L2_9BILA</name>
<dbReference type="Proteomes" id="UP000095287">
    <property type="component" value="Unplaced"/>
</dbReference>
<accession>A0A1I8A9L2</accession>